<evidence type="ECO:0000256" key="7">
    <source>
        <dbReference type="SAM" id="MobiDB-lite"/>
    </source>
</evidence>
<accession>A0A9P7ZBN4</accession>
<dbReference type="GO" id="GO:0055029">
    <property type="term" value="C:nuclear DNA-directed RNA polymerase complex"/>
    <property type="evidence" value="ECO:0007669"/>
    <property type="project" value="UniProtKB-ARBA"/>
</dbReference>
<evidence type="ECO:0000256" key="5">
    <source>
        <dbReference type="ARBA" id="ARBA00023242"/>
    </source>
</evidence>
<sequence>MAPNKSTEEPVAAPASSQEDETMEEDVALQEADAANPAIYNLGDSRIQLLPGGDEFNTSFEFQKEDHTLGNALRYIIMKNPEVDFCGYSIPHPSEALMNIRIQTFPPYTAQEALNKGFEDLIALCDVVADTFTTERNAFAANQESQMQT</sequence>
<evidence type="ECO:0000256" key="3">
    <source>
        <dbReference type="ARBA" id="ARBA00022478"/>
    </source>
</evidence>
<evidence type="ECO:0000256" key="6">
    <source>
        <dbReference type="ARBA" id="ARBA00025751"/>
    </source>
</evidence>
<dbReference type="InterPro" id="IPR008193">
    <property type="entry name" value="RNA_pol_Rpb11_13-16kDa_CS"/>
</dbReference>
<dbReference type="GO" id="GO:0006383">
    <property type="term" value="P:transcription by RNA polymerase III"/>
    <property type="evidence" value="ECO:0007669"/>
    <property type="project" value="TreeGrafter"/>
</dbReference>
<evidence type="ECO:0000313" key="9">
    <source>
        <dbReference type="EMBL" id="KAG9249218.1"/>
    </source>
</evidence>
<feature type="compositionally biased region" description="Acidic residues" evidence="7">
    <location>
        <begin position="18"/>
        <end position="27"/>
    </location>
</feature>
<dbReference type="InterPro" id="IPR036603">
    <property type="entry name" value="RBP11-like"/>
</dbReference>
<dbReference type="AlphaFoldDB" id="A0A9P7ZBN4"/>
<keyword evidence="5" id="KW-0539">Nucleus</keyword>
<organism evidence="9 10">
    <name type="scientific">Calycina marina</name>
    <dbReference type="NCBI Taxonomy" id="1763456"/>
    <lineage>
        <taxon>Eukaryota</taxon>
        <taxon>Fungi</taxon>
        <taxon>Dikarya</taxon>
        <taxon>Ascomycota</taxon>
        <taxon>Pezizomycotina</taxon>
        <taxon>Leotiomycetes</taxon>
        <taxon>Helotiales</taxon>
        <taxon>Pezizellaceae</taxon>
        <taxon>Calycina</taxon>
    </lineage>
</organism>
<dbReference type="HAMAP" id="MF_00261">
    <property type="entry name" value="RNApol_arch_Rpo11"/>
    <property type="match status" value="1"/>
</dbReference>
<dbReference type="FunFam" id="3.30.1360.10:FF:000006">
    <property type="entry name" value="DNA-directed RNA polymerases I and III subunit RPAC2"/>
    <property type="match status" value="1"/>
</dbReference>
<reference evidence="9" key="1">
    <citation type="journal article" date="2021" name="IMA Fungus">
        <title>Genomic characterization of three marine fungi, including Emericellopsis atlantica sp. nov. with signatures of a generalist lifestyle and marine biomass degradation.</title>
        <authorList>
            <person name="Hagestad O.C."/>
            <person name="Hou L."/>
            <person name="Andersen J.H."/>
            <person name="Hansen E.H."/>
            <person name="Altermark B."/>
            <person name="Li C."/>
            <person name="Kuhnert E."/>
            <person name="Cox R.J."/>
            <person name="Crous P.W."/>
            <person name="Spatafora J.W."/>
            <person name="Lail K."/>
            <person name="Amirebrahimi M."/>
            <person name="Lipzen A."/>
            <person name="Pangilinan J."/>
            <person name="Andreopoulos W."/>
            <person name="Hayes R.D."/>
            <person name="Ng V."/>
            <person name="Grigoriev I.V."/>
            <person name="Jackson S.A."/>
            <person name="Sutton T.D.S."/>
            <person name="Dobson A.D.W."/>
            <person name="Rama T."/>
        </authorList>
    </citation>
    <scope>NUCLEOTIDE SEQUENCE</scope>
    <source>
        <strain evidence="9">TRa3180A</strain>
    </source>
</reference>
<dbReference type="GO" id="GO:0003899">
    <property type="term" value="F:DNA-directed RNA polymerase activity"/>
    <property type="evidence" value="ECO:0007669"/>
    <property type="project" value="InterPro"/>
</dbReference>
<dbReference type="Proteomes" id="UP000887226">
    <property type="component" value="Unassembled WGS sequence"/>
</dbReference>
<comment type="caution">
    <text evidence="9">The sequence shown here is derived from an EMBL/GenBank/DDBJ whole genome shotgun (WGS) entry which is preliminary data.</text>
</comment>
<evidence type="ECO:0000256" key="1">
    <source>
        <dbReference type="ARBA" id="ARBA00004123"/>
    </source>
</evidence>
<protein>
    <recommendedName>
        <fullName evidence="2">DNA-directed RNA polymerases I and III subunit RPAC2</fullName>
    </recommendedName>
</protein>
<dbReference type="SUPFAM" id="SSF55257">
    <property type="entry name" value="RBP11-like subunits of RNA polymerase"/>
    <property type="match status" value="1"/>
</dbReference>
<dbReference type="PANTHER" id="PTHR13946">
    <property type="entry name" value="DNA-DIRECTED RNA POLYMERASE I,II,III"/>
    <property type="match status" value="1"/>
</dbReference>
<dbReference type="Gene3D" id="3.30.1360.10">
    <property type="entry name" value="RNA polymerase, RBP11-like subunit"/>
    <property type="match status" value="1"/>
</dbReference>
<evidence type="ECO:0000256" key="4">
    <source>
        <dbReference type="ARBA" id="ARBA00023163"/>
    </source>
</evidence>
<keyword evidence="3 9" id="KW-0240">DNA-directed RNA polymerase</keyword>
<comment type="similarity">
    <text evidence="6">Belongs to the archaeal Rpo11/eukaryotic RPB11/RPC19 RNA polymerase subunit family.</text>
</comment>
<keyword evidence="4" id="KW-0804">Transcription</keyword>
<dbReference type="PANTHER" id="PTHR13946:SF28">
    <property type="entry name" value="DNA-DIRECTED RNA POLYMERASES I AND III SUBUNIT RPAC2"/>
    <property type="match status" value="1"/>
</dbReference>
<dbReference type="OrthoDB" id="510325at2759"/>
<dbReference type="GO" id="GO:0005666">
    <property type="term" value="C:RNA polymerase III complex"/>
    <property type="evidence" value="ECO:0007669"/>
    <property type="project" value="TreeGrafter"/>
</dbReference>
<feature type="region of interest" description="Disordered" evidence="7">
    <location>
        <begin position="1"/>
        <end position="27"/>
    </location>
</feature>
<gene>
    <name evidence="9" type="ORF">BJ878DRAFT_475820</name>
</gene>
<keyword evidence="10" id="KW-1185">Reference proteome</keyword>
<dbReference type="InterPro" id="IPR022905">
    <property type="entry name" value="Rpo11-like"/>
</dbReference>
<dbReference type="CDD" id="cd07029">
    <property type="entry name" value="RNAP_I_III_AC19"/>
    <property type="match status" value="1"/>
</dbReference>
<evidence type="ECO:0000259" key="8">
    <source>
        <dbReference type="Pfam" id="PF13656"/>
    </source>
</evidence>
<dbReference type="InterPro" id="IPR009025">
    <property type="entry name" value="RBP11-like_dimer"/>
</dbReference>
<comment type="subcellular location">
    <subcellularLocation>
        <location evidence="1">Nucleus</location>
    </subcellularLocation>
</comment>
<feature type="domain" description="DNA-directed RNA polymerase RBP11-like dimerisation" evidence="8">
    <location>
        <begin position="59"/>
        <end position="130"/>
    </location>
</feature>
<evidence type="ECO:0000256" key="2">
    <source>
        <dbReference type="ARBA" id="ARBA00022079"/>
    </source>
</evidence>
<name>A0A9P7ZBN4_9HELO</name>
<dbReference type="GO" id="GO:0046983">
    <property type="term" value="F:protein dimerization activity"/>
    <property type="evidence" value="ECO:0007669"/>
    <property type="project" value="InterPro"/>
</dbReference>
<dbReference type="PROSITE" id="PS01154">
    <property type="entry name" value="RNA_POL_L_13KD"/>
    <property type="match status" value="1"/>
</dbReference>
<dbReference type="GO" id="GO:0003677">
    <property type="term" value="F:DNA binding"/>
    <property type="evidence" value="ECO:0007669"/>
    <property type="project" value="InterPro"/>
</dbReference>
<dbReference type="GO" id="GO:0005736">
    <property type="term" value="C:RNA polymerase I complex"/>
    <property type="evidence" value="ECO:0007669"/>
    <property type="project" value="TreeGrafter"/>
</dbReference>
<proteinExistence type="inferred from homology"/>
<dbReference type="EMBL" id="MU253738">
    <property type="protein sequence ID" value="KAG9249218.1"/>
    <property type="molecule type" value="Genomic_DNA"/>
</dbReference>
<evidence type="ECO:0000313" key="10">
    <source>
        <dbReference type="Proteomes" id="UP000887226"/>
    </source>
</evidence>
<dbReference type="Pfam" id="PF13656">
    <property type="entry name" value="RNA_pol_L_2"/>
    <property type="match status" value="1"/>
</dbReference>
<dbReference type="InterPro" id="IPR033898">
    <property type="entry name" value="RNAP_AC19"/>
</dbReference>
<dbReference type="GO" id="GO:0006362">
    <property type="term" value="P:transcription elongation by RNA polymerase I"/>
    <property type="evidence" value="ECO:0007669"/>
    <property type="project" value="TreeGrafter"/>
</dbReference>